<organism evidence="2 3">
    <name type="scientific">Lentzea roselyniae</name>
    <dbReference type="NCBI Taxonomy" id="531940"/>
    <lineage>
        <taxon>Bacteria</taxon>
        <taxon>Bacillati</taxon>
        <taxon>Actinomycetota</taxon>
        <taxon>Actinomycetes</taxon>
        <taxon>Pseudonocardiales</taxon>
        <taxon>Pseudonocardiaceae</taxon>
        <taxon>Lentzea</taxon>
    </lineage>
</organism>
<evidence type="ECO:0000313" key="2">
    <source>
        <dbReference type="EMBL" id="GAA3644636.1"/>
    </source>
</evidence>
<dbReference type="Pfam" id="PF13561">
    <property type="entry name" value="adh_short_C2"/>
    <property type="match status" value="1"/>
</dbReference>
<accession>A0ABP7AZY2</accession>
<comment type="caution">
    <text evidence="2">The sequence shown here is derived from an EMBL/GenBank/DDBJ whole genome shotgun (WGS) entry which is preliminary data.</text>
</comment>
<dbReference type="EMBL" id="BAABBE010000008">
    <property type="protein sequence ID" value="GAA3644636.1"/>
    <property type="molecule type" value="Genomic_DNA"/>
</dbReference>
<dbReference type="PANTHER" id="PTHR42760:SF40">
    <property type="entry name" value="3-OXOACYL-[ACYL-CARRIER-PROTEIN] REDUCTASE, CHLOROPLASTIC"/>
    <property type="match status" value="1"/>
</dbReference>
<dbReference type="InterPro" id="IPR036291">
    <property type="entry name" value="NAD(P)-bd_dom_sf"/>
</dbReference>
<dbReference type="InterPro" id="IPR002347">
    <property type="entry name" value="SDR_fam"/>
</dbReference>
<dbReference type="SUPFAM" id="SSF51735">
    <property type="entry name" value="NAD(P)-binding Rossmann-fold domains"/>
    <property type="match status" value="1"/>
</dbReference>
<dbReference type="Gene3D" id="3.40.50.720">
    <property type="entry name" value="NAD(P)-binding Rossmann-like Domain"/>
    <property type="match status" value="1"/>
</dbReference>
<sequence length="241" mass="24430">MVAGSLLMTFVGENMRTAVVTGGGTGIGRAIALALAGQGLDVTITGRRAEVLAEVPDVRHAAFDATDPDAVSEALGSLPSKVDVLVNNAGGVISHADTKSRWLANYEANVVSAVLVTEALAPRLADNGRVINIGSIAGRRGGGSYGASKAAIEAWTADLAGELGPRGITANVVSPGLIVDTEFFGDSMTEERLNTLIGQTKNGRAGTPQDVAALVAFLASEHAGHITGQVLAVNGGAHLGR</sequence>
<comment type="similarity">
    <text evidence="1">Belongs to the short-chain dehydrogenases/reductases (SDR) family.</text>
</comment>
<name>A0ABP7AZY2_9PSEU</name>
<dbReference type="CDD" id="cd05233">
    <property type="entry name" value="SDR_c"/>
    <property type="match status" value="1"/>
</dbReference>
<reference evidence="3" key="1">
    <citation type="journal article" date="2019" name="Int. J. Syst. Evol. Microbiol.">
        <title>The Global Catalogue of Microorganisms (GCM) 10K type strain sequencing project: providing services to taxonomists for standard genome sequencing and annotation.</title>
        <authorList>
            <consortium name="The Broad Institute Genomics Platform"/>
            <consortium name="The Broad Institute Genome Sequencing Center for Infectious Disease"/>
            <person name="Wu L."/>
            <person name="Ma J."/>
        </authorList>
    </citation>
    <scope>NUCLEOTIDE SEQUENCE [LARGE SCALE GENOMIC DNA]</scope>
    <source>
        <strain evidence="3">JCM 17494</strain>
    </source>
</reference>
<dbReference type="InterPro" id="IPR020904">
    <property type="entry name" value="Sc_DH/Rdtase_CS"/>
</dbReference>
<dbReference type="PRINTS" id="PR00080">
    <property type="entry name" value="SDRFAMILY"/>
</dbReference>
<keyword evidence="3" id="KW-1185">Reference proteome</keyword>
<evidence type="ECO:0000256" key="1">
    <source>
        <dbReference type="ARBA" id="ARBA00006484"/>
    </source>
</evidence>
<evidence type="ECO:0000313" key="3">
    <source>
        <dbReference type="Proteomes" id="UP001500711"/>
    </source>
</evidence>
<dbReference type="PANTHER" id="PTHR42760">
    <property type="entry name" value="SHORT-CHAIN DEHYDROGENASES/REDUCTASES FAMILY MEMBER"/>
    <property type="match status" value="1"/>
</dbReference>
<dbReference type="PRINTS" id="PR00081">
    <property type="entry name" value="GDHRDH"/>
</dbReference>
<protein>
    <submittedName>
        <fullName evidence="2">SDR family oxidoreductase</fullName>
    </submittedName>
</protein>
<proteinExistence type="inferred from homology"/>
<gene>
    <name evidence="2" type="ORF">GCM10022267_34140</name>
</gene>
<dbReference type="PROSITE" id="PS00061">
    <property type="entry name" value="ADH_SHORT"/>
    <property type="match status" value="1"/>
</dbReference>
<dbReference type="Proteomes" id="UP001500711">
    <property type="component" value="Unassembled WGS sequence"/>
</dbReference>